<evidence type="ECO:0000259" key="1">
    <source>
        <dbReference type="PROSITE" id="PS51112"/>
    </source>
</evidence>
<dbReference type="PANTHER" id="PTHR13016:SF0">
    <property type="entry name" value="AMME SYNDROME CANDIDATE GENE 1 PROTEIN"/>
    <property type="match status" value="1"/>
</dbReference>
<sequence>MNNIVYVGLSPHPPIIIPAIGKEELTKVEATVTGMKKWADEVRRAEPDAIVLISPHGTVFSDAITIRKGERVQGNLADFGAPQVKADWPVDLNLLEAIGLMAYREQVNVVSLDREEMQRLGAKWELDHGAIVPLWYLQEAGLDCALVSVNMGLLAVEELYAFGLAVQRAAGLLGRRVAVIASGDLSHRLTPDAPSGFAPEGKEFDRRIKENLELLQIEEILRLPEELVEKAGECGLRPLIMALGALDGLDAQCEIFSYEGPFGVGYLVCGFKPQGPNPERELQEKLIDRREEEIAARRARESYPVKLARRSLEYYLRNGEILDKPKDLPPELEKAAGVFVSIKKHGQLRGCIGTTEPTQPTIAEEIIHNAIAAGTRDPRFWPVEEEELSQLLYSVDILNPAERVNSLADLDPRQYGVIVRKGRSSGLLLPDLPGVDTVEEQLRIAKQKAGINPMDQDVEIWRFTVTRYL</sequence>
<dbReference type="InterPro" id="IPR002733">
    <property type="entry name" value="AMMECR1_domain"/>
</dbReference>
<dbReference type="InterPro" id="IPR004183">
    <property type="entry name" value="Xdiol_dOase_suB"/>
</dbReference>
<keyword evidence="3" id="KW-1185">Reference proteome</keyword>
<dbReference type="Pfam" id="PF01871">
    <property type="entry name" value="AMMECR1"/>
    <property type="match status" value="1"/>
</dbReference>
<accession>A0A1T4R2U6</accession>
<dbReference type="AlphaFoldDB" id="A0A1T4R2U6"/>
<feature type="domain" description="AMMECR1" evidence="1">
    <location>
        <begin position="299"/>
        <end position="469"/>
    </location>
</feature>
<organism evidence="2 3">
    <name type="scientific">Carboxydocella sporoproducens DSM 16521</name>
    <dbReference type="NCBI Taxonomy" id="1121270"/>
    <lineage>
        <taxon>Bacteria</taxon>
        <taxon>Bacillati</taxon>
        <taxon>Bacillota</taxon>
        <taxon>Clostridia</taxon>
        <taxon>Eubacteriales</taxon>
        <taxon>Clostridiales Family XVI. Incertae Sedis</taxon>
        <taxon>Carboxydocella</taxon>
    </lineage>
</organism>
<dbReference type="GO" id="GO:0008198">
    <property type="term" value="F:ferrous iron binding"/>
    <property type="evidence" value="ECO:0007669"/>
    <property type="project" value="InterPro"/>
</dbReference>
<dbReference type="OrthoDB" id="159752at2"/>
<dbReference type="PANTHER" id="PTHR13016">
    <property type="entry name" value="AMMECR1 HOMOLOG"/>
    <property type="match status" value="1"/>
</dbReference>
<dbReference type="InterPro" id="IPR027623">
    <property type="entry name" value="AmmeMemoSam_A"/>
</dbReference>
<dbReference type="Gene3D" id="3.40.830.10">
    <property type="entry name" value="LigB-like"/>
    <property type="match status" value="1"/>
</dbReference>
<evidence type="ECO:0000313" key="3">
    <source>
        <dbReference type="Proteomes" id="UP000189933"/>
    </source>
</evidence>
<gene>
    <name evidence="2" type="ORF">SAMN02745885_01891</name>
</gene>
<dbReference type="Proteomes" id="UP000189933">
    <property type="component" value="Unassembled WGS sequence"/>
</dbReference>
<dbReference type="InterPro" id="IPR036071">
    <property type="entry name" value="AMMECR1_dom_sf"/>
</dbReference>
<dbReference type="NCBIfam" id="TIGR04335">
    <property type="entry name" value="AmmeMemoSam_A"/>
    <property type="match status" value="1"/>
</dbReference>
<dbReference type="GO" id="GO:0016702">
    <property type="term" value="F:oxidoreductase activity, acting on single donors with incorporation of molecular oxygen, incorporation of two atoms of oxygen"/>
    <property type="evidence" value="ECO:0007669"/>
    <property type="project" value="UniProtKB-ARBA"/>
</dbReference>
<name>A0A1T4R2U6_9FIRM</name>
<dbReference type="Gene3D" id="3.30.1490.150">
    <property type="entry name" value="Hypothetical protein ph0010, domain 2"/>
    <property type="match status" value="1"/>
</dbReference>
<dbReference type="SUPFAM" id="SSF143447">
    <property type="entry name" value="AMMECR1-like"/>
    <property type="match status" value="1"/>
</dbReference>
<dbReference type="Pfam" id="PF02900">
    <property type="entry name" value="LigB"/>
    <property type="match status" value="1"/>
</dbReference>
<dbReference type="PROSITE" id="PS51112">
    <property type="entry name" value="AMMECR1"/>
    <property type="match status" value="1"/>
</dbReference>
<dbReference type="Gene3D" id="3.30.700.20">
    <property type="entry name" value="Hypothetical protein ph0010, domain 1"/>
    <property type="match status" value="1"/>
</dbReference>
<dbReference type="EMBL" id="FUXM01000024">
    <property type="protein sequence ID" value="SKA09928.1"/>
    <property type="molecule type" value="Genomic_DNA"/>
</dbReference>
<dbReference type="InterPro" id="IPR023473">
    <property type="entry name" value="AMMECR1"/>
</dbReference>
<reference evidence="3" key="1">
    <citation type="submission" date="2017-02" db="EMBL/GenBank/DDBJ databases">
        <authorList>
            <person name="Varghese N."/>
            <person name="Submissions S."/>
        </authorList>
    </citation>
    <scope>NUCLEOTIDE SEQUENCE [LARGE SCALE GENOMIC DNA]</scope>
    <source>
        <strain evidence="3">DSM 16521</strain>
    </source>
</reference>
<dbReference type="RefSeq" id="WP_078665926.1">
    <property type="nucleotide sequence ID" value="NZ_FUXM01000024.1"/>
</dbReference>
<dbReference type="InterPro" id="IPR027485">
    <property type="entry name" value="AMMECR1_N"/>
</dbReference>
<dbReference type="SUPFAM" id="SSF53213">
    <property type="entry name" value="LigB-like"/>
    <property type="match status" value="1"/>
</dbReference>
<protein>
    <submittedName>
        <fullName evidence="2">Uncharacterized protein, PH0010 family/AmmeMemoRadiSam system protein A/AmmeMemoRadiSam system protein B</fullName>
    </submittedName>
</protein>
<dbReference type="CDD" id="cd07951">
    <property type="entry name" value="ED_3B_N_AMMECR1"/>
    <property type="match status" value="1"/>
</dbReference>
<proteinExistence type="predicted"/>
<evidence type="ECO:0000313" key="2">
    <source>
        <dbReference type="EMBL" id="SKA09928.1"/>
    </source>
</evidence>